<feature type="compositionally biased region" description="Acidic residues" evidence="1">
    <location>
        <begin position="417"/>
        <end position="426"/>
    </location>
</feature>
<organism evidence="3 4">
    <name type="scientific">Dreissena polymorpha</name>
    <name type="common">Zebra mussel</name>
    <name type="synonym">Mytilus polymorpha</name>
    <dbReference type="NCBI Taxonomy" id="45954"/>
    <lineage>
        <taxon>Eukaryota</taxon>
        <taxon>Metazoa</taxon>
        <taxon>Spiralia</taxon>
        <taxon>Lophotrochozoa</taxon>
        <taxon>Mollusca</taxon>
        <taxon>Bivalvia</taxon>
        <taxon>Autobranchia</taxon>
        <taxon>Heteroconchia</taxon>
        <taxon>Euheterodonta</taxon>
        <taxon>Imparidentia</taxon>
        <taxon>Neoheterodontei</taxon>
        <taxon>Myida</taxon>
        <taxon>Dreissenoidea</taxon>
        <taxon>Dreissenidae</taxon>
        <taxon>Dreissena</taxon>
    </lineage>
</organism>
<evidence type="ECO:0000313" key="4">
    <source>
        <dbReference type="Proteomes" id="UP000828390"/>
    </source>
</evidence>
<dbReference type="GO" id="GO:0005886">
    <property type="term" value="C:plasma membrane"/>
    <property type="evidence" value="ECO:0007669"/>
    <property type="project" value="TreeGrafter"/>
</dbReference>
<dbReference type="AlphaFoldDB" id="A0A9D4I5Z6"/>
<dbReference type="InterPro" id="IPR003020">
    <property type="entry name" value="HCO3_transpt_euk"/>
</dbReference>
<dbReference type="InterPro" id="IPR016152">
    <property type="entry name" value="PTrfase/Anion_transptr"/>
</dbReference>
<feature type="region of interest" description="Disordered" evidence="1">
    <location>
        <begin position="406"/>
        <end position="508"/>
    </location>
</feature>
<feature type="compositionally biased region" description="Basic residues" evidence="1">
    <location>
        <begin position="474"/>
        <end position="485"/>
    </location>
</feature>
<feature type="non-terminal residue" evidence="3">
    <location>
        <position position="1"/>
    </location>
</feature>
<feature type="compositionally biased region" description="Low complexity" evidence="1">
    <location>
        <begin position="751"/>
        <end position="786"/>
    </location>
</feature>
<dbReference type="GO" id="GO:0015701">
    <property type="term" value="P:bicarbonate transport"/>
    <property type="evidence" value="ECO:0007669"/>
    <property type="project" value="TreeGrafter"/>
</dbReference>
<feature type="domain" description="Band 3 cytoplasmic" evidence="2">
    <location>
        <begin position="788"/>
        <end position="895"/>
    </location>
</feature>
<dbReference type="InterPro" id="IPR013769">
    <property type="entry name" value="Band3_cytoplasmic_dom"/>
</dbReference>
<dbReference type="GO" id="GO:0008509">
    <property type="term" value="F:monoatomic anion transmembrane transporter activity"/>
    <property type="evidence" value="ECO:0007669"/>
    <property type="project" value="InterPro"/>
</dbReference>
<keyword evidence="4" id="KW-1185">Reference proteome</keyword>
<feature type="region of interest" description="Disordered" evidence="1">
    <location>
        <begin position="740"/>
        <end position="827"/>
    </location>
</feature>
<reference evidence="3" key="1">
    <citation type="journal article" date="2019" name="bioRxiv">
        <title>The Genome of the Zebra Mussel, Dreissena polymorpha: A Resource for Invasive Species Research.</title>
        <authorList>
            <person name="McCartney M.A."/>
            <person name="Auch B."/>
            <person name="Kono T."/>
            <person name="Mallez S."/>
            <person name="Zhang Y."/>
            <person name="Obille A."/>
            <person name="Becker A."/>
            <person name="Abrahante J.E."/>
            <person name="Garbe J."/>
            <person name="Badalamenti J.P."/>
            <person name="Herman A."/>
            <person name="Mangelson H."/>
            <person name="Liachko I."/>
            <person name="Sullivan S."/>
            <person name="Sone E.D."/>
            <person name="Koren S."/>
            <person name="Silverstein K.A.T."/>
            <person name="Beckman K.B."/>
            <person name="Gohl D.M."/>
        </authorList>
    </citation>
    <scope>NUCLEOTIDE SEQUENCE</scope>
    <source>
        <strain evidence="3">Duluth1</strain>
        <tissue evidence="3">Whole animal</tissue>
    </source>
</reference>
<feature type="compositionally biased region" description="Basic residues" evidence="1">
    <location>
        <begin position="134"/>
        <end position="151"/>
    </location>
</feature>
<dbReference type="SUPFAM" id="SSF55804">
    <property type="entry name" value="Phoshotransferase/anion transport protein"/>
    <property type="match status" value="3"/>
</dbReference>
<dbReference type="GO" id="GO:0005452">
    <property type="term" value="F:solute:inorganic anion antiporter activity"/>
    <property type="evidence" value="ECO:0007669"/>
    <property type="project" value="InterPro"/>
</dbReference>
<dbReference type="EMBL" id="JAIWYP010000010">
    <property type="protein sequence ID" value="KAH3751301.1"/>
    <property type="molecule type" value="Genomic_DNA"/>
</dbReference>
<dbReference type="FunFam" id="3.40.930.10:FF:000020">
    <property type="entry name" value="Anion exchange protein"/>
    <property type="match status" value="1"/>
</dbReference>
<protein>
    <recommendedName>
        <fullName evidence="2">Band 3 cytoplasmic domain-containing protein</fullName>
    </recommendedName>
</protein>
<gene>
    <name evidence="3" type="ORF">DPMN_185854</name>
</gene>
<dbReference type="Gene3D" id="3.40.930.10">
    <property type="entry name" value="Mannitol-specific EII, Chain A"/>
    <property type="match status" value="2"/>
</dbReference>
<feature type="domain" description="Band 3 cytoplasmic" evidence="2">
    <location>
        <begin position="897"/>
        <end position="997"/>
    </location>
</feature>
<feature type="domain" description="Band 3 cytoplasmic" evidence="2">
    <location>
        <begin position="585"/>
        <end position="750"/>
    </location>
</feature>
<evidence type="ECO:0000259" key="2">
    <source>
        <dbReference type="Pfam" id="PF07565"/>
    </source>
</evidence>
<feature type="compositionally biased region" description="Basic residues" evidence="1">
    <location>
        <begin position="568"/>
        <end position="579"/>
    </location>
</feature>
<reference evidence="3" key="2">
    <citation type="submission" date="2020-11" db="EMBL/GenBank/DDBJ databases">
        <authorList>
            <person name="McCartney M.A."/>
            <person name="Auch B."/>
            <person name="Kono T."/>
            <person name="Mallez S."/>
            <person name="Becker A."/>
            <person name="Gohl D.M."/>
            <person name="Silverstein K.A.T."/>
            <person name="Koren S."/>
            <person name="Bechman K.B."/>
            <person name="Herman A."/>
            <person name="Abrahante J.E."/>
            <person name="Garbe J."/>
        </authorList>
    </citation>
    <scope>NUCLEOTIDE SEQUENCE</scope>
    <source>
        <strain evidence="3">Duluth1</strain>
        <tissue evidence="3">Whole animal</tissue>
    </source>
</reference>
<evidence type="ECO:0000256" key="1">
    <source>
        <dbReference type="SAM" id="MobiDB-lite"/>
    </source>
</evidence>
<dbReference type="GO" id="GO:0051453">
    <property type="term" value="P:regulation of intracellular pH"/>
    <property type="evidence" value="ECO:0007669"/>
    <property type="project" value="TreeGrafter"/>
</dbReference>
<evidence type="ECO:0000313" key="3">
    <source>
        <dbReference type="EMBL" id="KAH3751301.1"/>
    </source>
</evidence>
<feature type="compositionally biased region" description="Basic and acidic residues" evidence="1">
    <location>
        <begin position="168"/>
        <end position="184"/>
    </location>
</feature>
<comment type="caution">
    <text evidence="3">The sequence shown here is derived from an EMBL/GenBank/DDBJ whole genome shotgun (WGS) entry which is preliminary data.</text>
</comment>
<name>A0A9D4I5Z6_DREPO</name>
<dbReference type="PANTHER" id="PTHR11453:SF47">
    <property type="entry name" value="ANION EXCHANGE PROTEIN"/>
    <property type="match status" value="1"/>
</dbReference>
<feature type="region of interest" description="Disordered" evidence="1">
    <location>
        <begin position="123"/>
        <end position="225"/>
    </location>
</feature>
<dbReference type="PANTHER" id="PTHR11453">
    <property type="entry name" value="ANION EXCHANGE PROTEIN"/>
    <property type="match status" value="1"/>
</dbReference>
<dbReference type="Proteomes" id="UP000828390">
    <property type="component" value="Unassembled WGS sequence"/>
</dbReference>
<feature type="compositionally biased region" description="Acidic residues" evidence="1">
    <location>
        <begin position="186"/>
        <end position="212"/>
    </location>
</feature>
<dbReference type="Pfam" id="PF07565">
    <property type="entry name" value="Band_3_cyto"/>
    <property type="match status" value="3"/>
</dbReference>
<proteinExistence type="predicted"/>
<accession>A0A9D4I5Z6</accession>
<feature type="region of interest" description="Disordered" evidence="1">
    <location>
        <begin position="547"/>
        <end position="579"/>
    </location>
</feature>
<sequence>MSAGGTPYDQPGSQVRKASIAVGPSESGLSFTLDMDPVQTLEHSSSLHEDIEKLFEQSPGISLTALIASNAECLPWERSSLEVPVPASERCLEEYDITSHRRSSFPHIHVPLKSLHNHSVKSLASTAMGEPKGLKRKKKKKSKNKTPRKSKSLIFPSRCASISASIPEVEKEEYSESDDSRSSYESENDGDENDNDEYDDENEEGEGEEEDESSHLLGNAEREHVVDYEAELDKLEKNNELYISETDLSRTEDLVVPNGHGSQPIESDVAPASNEPIAVPVTERPADGGSFDNSHLRLPWTIGDADSNKSDPSIAPGLFYIGSEIKDVPSPAMSAASSVGLFPGIDVNAPIVVVLNNDSRPLVSTSIREAIPQAHNMSFLQQQAGNKVKFLLGEEMEGSDIQDVQNKFHNSSSDSNNSDDDEDGDDDVRRHLLKQHSVGSYPEEDFSGPETSAHDSHLYPHTTGAGQHGSPHIQRSRSKHRHRHHENYLSQDLQRRRTRGSEVQMSDALSRVPTVTELDEAATLQSADLDDMASHRMDDLQGIRKHKIGRKKHKTSGSIKVYGGKSDKPRRKYHQPKKKFDHTPHEVFVELDELFVQDNHEIEWREKARWIKFEEDVEEGAERWGKPHVASLSFHSLLELRKGLESGTLLLDLEATDLIGIAHRIVEDMVIHDQITTDCKGQVMRTILTKHKFVSSDTTVKSLLTRQKSSMDLLAMDERHQKESSLMKTLSHISLSHIPSSSNLQHQASQNHLNGNGNHLNGNNHSNHLTVPGSSSNHQTSHRSSSPHAGSGIAGSLQSLLNIGRKKKDKEGKQKESGTTGGPGRLEMVKVDVDNNIASEDGGLHIAVVPKEEDREHHKMSLMRRIPRDAEACTVLVGCVDYLSKPAMAFVRLAEKQVCITIVKYLSKPAMAFVRLAEKQILDNLTEVPLPVRFLFVLLGPKTKVMDYHEVGRSISSLMSNQHFHEVAYKAETRSEILHAINEFLNESIVLPPGDWDQKTLLPVMDMARKRAKIRRKKQKKKEELQ</sequence>